<organism evidence="3 4">
    <name type="scientific">Thalassiosira oceanica</name>
    <name type="common">Marine diatom</name>
    <dbReference type="NCBI Taxonomy" id="159749"/>
    <lineage>
        <taxon>Eukaryota</taxon>
        <taxon>Sar</taxon>
        <taxon>Stramenopiles</taxon>
        <taxon>Ochrophyta</taxon>
        <taxon>Bacillariophyta</taxon>
        <taxon>Coscinodiscophyceae</taxon>
        <taxon>Thalassiosirophycidae</taxon>
        <taxon>Thalassiosirales</taxon>
        <taxon>Thalassiosiraceae</taxon>
        <taxon>Thalassiosira</taxon>
    </lineage>
</organism>
<sequence>MKLGVLALAVLAATDVALARSSRPSSGHAARRGSAGGRGGPSRRSRGGRRRLGHQHPS</sequence>
<name>K0S705_THAOC</name>
<feature type="signal peptide" evidence="2">
    <location>
        <begin position="1"/>
        <end position="19"/>
    </location>
</feature>
<evidence type="ECO:0000313" key="3">
    <source>
        <dbReference type="EMBL" id="EJK61070.1"/>
    </source>
</evidence>
<protein>
    <submittedName>
        <fullName evidence="3">Uncharacterized protein</fullName>
    </submittedName>
</protein>
<feature type="chain" id="PRO_5003840849" evidence="2">
    <location>
        <begin position="20"/>
        <end position="58"/>
    </location>
</feature>
<dbReference type="Proteomes" id="UP000266841">
    <property type="component" value="Unassembled WGS sequence"/>
</dbReference>
<keyword evidence="2" id="KW-0732">Signal</keyword>
<reference evidence="3 4" key="1">
    <citation type="journal article" date="2012" name="Genome Biol.">
        <title>Genome and low-iron response of an oceanic diatom adapted to chronic iron limitation.</title>
        <authorList>
            <person name="Lommer M."/>
            <person name="Specht M."/>
            <person name="Roy A.S."/>
            <person name="Kraemer L."/>
            <person name="Andreson R."/>
            <person name="Gutowska M.A."/>
            <person name="Wolf J."/>
            <person name="Bergner S.V."/>
            <person name="Schilhabel M.B."/>
            <person name="Klostermeier U.C."/>
            <person name="Beiko R.G."/>
            <person name="Rosenstiel P."/>
            <person name="Hippler M."/>
            <person name="Laroche J."/>
        </authorList>
    </citation>
    <scope>NUCLEOTIDE SEQUENCE [LARGE SCALE GENOMIC DNA]</scope>
    <source>
        <strain evidence="3 4">CCMP1005</strain>
    </source>
</reference>
<dbReference type="EMBL" id="AGNL01020432">
    <property type="protein sequence ID" value="EJK61070.1"/>
    <property type="molecule type" value="Genomic_DNA"/>
</dbReference>
<dbReference type="AlphaFoldDB" id="K0S705"/>
<comment type="caution">
    <text evidence="3">The sequence shown here is derived from an EMBL/GenBank/DDBJ whole genome shotgun (WGS) entry which is preliminary data.</text>
</comment>
<accession>K0S705</accession>
<feature type="region of interest" description="Disordered" evidence="1">
    <location>
        <begin position="18"/>
        <end position="58"/>
    </location>
</feature>
<evidence type="ECO:0000256" key="2">
    <source>
        <dbReference type="SAM" id="SignalP"/>
    </source>
</evidence>
<evidence type="ECO:0000256" key="1">
    <source>
        <dbReference type="SAM" id="MobiDB-lite"/>
    </source>
</evidence>
<gene>
    <name evidence="3" type="ORF">THAOC_18496</name>
</gene>
<proteinExistence type="predicted"/>
<feature type="non-terminal residue" evidence="3">
    <location>
        <position position="58"/>
    </location>
</feature>
<feature type="compositionally biased region" description="Basic residues" evidence="1">
    <location>
        <begin position="41"/>
        <end position="58"/>
    </location>
</feature>
<feature type="compositionally biased region" description="Low complexity" evidence="1">
    <location>
        <begin position="18"/>
        <end position="28"/>
    </location>
</feature>
<keyword evidence="4" id="KW-1185">Reference proteome</keyword>
<evidence type="ECO:0000313" key="4">
    <source>
        <dbReference type="Proteomes" id="UP000266841"/>
    </source>
</evidence>